<dbReference type="InterPro" id="IPR011990">
    <property type="entry name" value="TPR-like_helical_dom_sf"/>
</dbReference>
<dbReference type="SUPFAM" id="SSF48452">
    <property type="entry name" value="TPR-like"/>
    <property type="match status" value="1"/>
</dbReference>
<evidence type="ECO:0000256" key="3">
    <source>
        <dbReference type="PROSITE-ProRule" id="PRU00339"/>
    </source>
</evidence>
<dbReference type="PANTHER" id="PTHR22904">
    <property type="entry name" value="TPR REPEAT CONTAINING PROTEIN"/>
    <property type="match status" value="1"/>
</dbReference>
<dbReference type="InterPro" id="IPR019734">
    <property type="entry name" value="TPR_rpt"/>
</dbReference>
<evidence type="ECO:0000313" key="4">
    <source>
        <dbReference type="EMBL" id="CAD8796578.1"/>
    </source>
</evidence>
<keyword evidence="1" id="KW-0677">Repeat</keyword>
<organism evidence="4">
    <name type="scientific">Hemiselmis tepida</name>
    <dbReference type="NCBI Taxonomy" id="464990"/>
    <lineage>
        <taxon>Eukaryota</taxon>
        <taxon>Cryptophyceae</taxon>
        <taxon>Cryptomonadales</taxon>
        <taxon>Hemiselmidaceae</taxon>
        <taxon>Hemiselmis</taxon>
    </lineage>
</organism>
<gene>
    <name evidence="4" type="ORF">HTEP1355_LOCUS10218</name>
</gene>
<reference evidence="4" key="1">
    <citation type="submission" date="2021-01" db="EMBL/GenBank/DDBJ databases">
        <authorList>
            <person name="Corre E."/>
            <person name="Pelletier E."/>
            <person name="Niang G."/>
            <person name="Scheremetjew M."/>
            <person name="Finn R."/>
            <person name="Kale V."/>
            <person name="Holt S."/>
            <person name="Cochrane G."/>
            <person name="Meng A."/>
            <person name="Brown T."/>
            <person name="Cohen L."/>
        </authorList>
    </citation>
    <scope>NUCLEOTIDE SEQUENCE</scope>
    <source>
        <strain evidence="4">CCMP443</strain>
    </source>
</reference>
<dbReference type="EMBL" id="HBFN01017513">
    <property type="protein sequence ID" value="CAD8796578.1"/>
    <property type="molecule type" value="Transcribed_RNA"/>
</dbReference>
<proteinExistence type="predicted"/>
<dbReference type="GO" id="GO:0051879">
    <property type="term" value="F:Hsp90 protein binding"/>
    <property type="evidence" value="ECO:0007669"/>
    <property type="project" value="TreeGrafter"/>
</dbReference>
<protein>
    <submittedName>
        <fullName evidence="4">Uncharacterized protein</fullName>
    </submittedName>
</protein>
<sequence>MSTVPAAEVVKGEANALYSDGKLAEALAKYTEALKLLPEVDPDDDEDFAELRNSKPDETKLRTVLLANRAQCHLQMGKAVPEGIESKDARGHFMKANMDAAFAAELSPEYAKAHYRKGLALLGMPDTQQRSKEATMALKAALGCADVSDAMRKEIGEVLKYADERRFEGVDMPESCVVS</sequence>
<accession>A0A7S0VWN4</accession>
<feature type="repeat" description="TPR" evidence="3">
    <location>
        <begin position="7"/>
        <end position="40"/>
    </location>
</feature>
<name>A0A7S0VWN4_9CRYP</name>
<evidence type="ECO:0000256" key="2">
    <source>
        <dbReference type="ARBA" id="ARBA00022803"/>
    </source>
</evidence>
<keyword evidence="2 3" id="KW-0802">TPR repeat</keyword>
<dbReference type="PANTHER" id="PTHR22904:SF523">
    <property type="entry name" value="STRESS-INDUCED-PHOSPHOPROTEIN 1"/>
    <property type="match status" value="1"/>
</dbReference>
<evidence type="ECO:0000256" key="1">
    <source>
        <dbReference type="ARBA" id="ARBA00022737"/>
    </source>
</evidence>
<dbReference type="PROSITE" id="PS50005">
    <property type="entry name" value="TPR"/>
    <property type="match status" value="1"/>
</dbReference>
<dbReference type="Gene3D" id="1.25.40.10">
    <property type="entry name" value="Tetratricopeptide repeat domain"/>
    <property type="match status" value="1"/>
</dbReference>
<dbReference type="AlphaFoldDB" id="A0A7S0VWN4"/>